<evidence type="ECO:0000313" key="4">
    <source>
        <dbReference type="EMBL" id="QQX25794.1"/>
    </source>
</evidence>
<dbReference type="InterPro" id="IPR006998">
    <property type="entry name" value="DltD"/>
</dbReference>
<evidence type="ECO:0000313" key="5">
    <source>
        <dbReference type="Proteomes" id="UP000075666"/>
    </source>
</evidence>
<dbReference type="KEGG" id="hspo:JGZ69_02110"/>
<feature type="transmembrane region" description="Helical" evidence="2">
    <location>
        <begin position="6"/>
        <end position="27"/>
    </location>
</feature>
<dbReference type="Proteomes" id="UP000075666">
    <property type="component" value="Unassembled WGS sequence"/>
</dbReference>
<gene>
    <name evidence="4" type="primary">dltD</name>
    <name evidence="3" type="ORF">B4102_3041</name>
    <name evidence="4" type="ORF">JGZ69_02110</name>
</gene>
<dbReference type="AlphaFoldDB" id="A0A150L3V0"/>
<dbReference type="SUPFAM" id="SSF52266">
    <property type="entry name" value="SGNH hydrolase"/>
    <property type="match status" value="1"/>
</dbReference>
<keyword evidence="2" id="KW-0812">Transmembrane</keyword>
<keyword evidence="1 2" id="KW-0472">Membrane</keyword>
<organism evidence="3 5">
    <name type="scientific">Heyndrickxia sporothermodurans</name>
    <dbReference type="NCBI Taxonomy" id="46224"/>
    <lineage>
        <taxon>Bacteria</taxon>
        <taxon>Bacillati</taxon>
        <taxon>Bacillota</taxon>
        <taxon>Bacilli</taxon>
        <taxon>Bacillales</taxon>
        <taxon>Bacillaceae</taxon>
        <taxon>Heyndrickxia</taxon>
    </lineage>
</organism>
<evidence type="ECO:0000313" key="3">
    <source>
        <dbReference type="EMBL" id="KYD06656.1"/>
    </source>
</evidence>
<reference evidence="3 5" key="1">
    <citation type="submission" date="2016-01" db="EMBL/GenBank/DDBJ databases">
        <title>Genome Sequences of Twelve Sporeforming Bacillus Species Isolated from Foods.</title>
        <authorList>
            <person name="Berendsen E.M."/>
            <person name="Wells-Bennik M.H."/>
            <person name="Krawcyk A.O."/>
            <person name="De Jong A."/>
            <person name="Holsappel S."/>
            <person name="Eijlander R.T."/>
            <person name="Kuipers O.P."/>
        </authorList>
    </citation>
    <scope>NUCLEOTIDE SEQUENCE [LARGE SCALE GENOMIC DNA]</scope>
    <source>
        <strain evidence="3 5">B4102</strain>
    </source>
</reference>
<evidence type="ECO:0000313" key="6">
    <source>
        <dbReference type="Proteomes" id="UP000595512"/>
    </source>
</evidence>
<comment type="similarity">
    <text evidence="1">Belongs to the DltD family.</text>
</comment>
<keyword evidence="1" id="KW-1003">Cell membrane</keyword>
<sequence>MKKYAFVPIIIAVVLFLVFIFFPNNWLKSFISDKKVQRAATELNPLMFQGDYVQKKILKEKNSFPIYGSSELARFDPFHPSNYFAANKKGFTPFLYGRGGMQSLIHFMNFASQADQLKGKKLVFIISPQWFHEEGIDDAHFSPNYSRLQAYDLVFNQNIDSKLKKLAMARLLTFNTVNRDQILSTLYKAELSNTKSLRFKADCARPIAYLNWRLLQKKDLYYSLFGGYQRKRHQNPKLVKNKSWDELVISAEKYGRKRAKSNPFNISDSYYKKKIAPKINELKNYKKGTSFAESKEYKDFQMVLDLLKEKGAKPLFVTLPVNGKWYDYTGFPKEGRTAFYKKIKKQVEAAGFPIADYSGHEYDPYFLKDTIHIAWKGWVYMDKAMENHWKQ</sequence>
<reference evidence="4 6" key="2">
    <citation type="submission" date="2020-12" db="EMBL/GenBank/DDBJ databases">
        <title>Taxonomic evaluation of the Bacillus sporothermodurans group of bacteria based on whole genome sequences.</title>
        <authorList>
            <person name="Fiedler G."/>
            <person name="Herbstmann A.-D."/>
            <person name="Doll E."/>
            <person name="Wenning M."/>
            <person name="Brinks E."/>
            <person name="Kabisch J."/>
            <person name="Breitenwieser F."/>
            <person name="Lappann M."/>
            <person name="Boehnlein C."/>
            <person name="Franz C."/>
        </authorList>
    </citation>
    <scope>NUCLEOTIDE SEQUENCE [LARGE SCALE GENOMIC DNA]</scope>
    <source>
        <strain evidence="4 6">DSM 10599</strain>
    </source>
</reference>
<dbReference type="RefSeq" id="WP_066231397.1">
    <property type="nucleotide sequence ID" value="NZ_CP066701.1"/>
</dbReference>
<dbReference type="EMBL" id="LQYN01000051">
    <property type="protein sequence ID" value="KYD06656.1"/>
    <property type="molecule type" value="Genomic_DNA"/>
</dbReference>
<dbReference type="EMBL" id="CP066701">
    <property type="protein sequence ID" value="QQX25794.1"/>
    <property type="molecule type" value="Genomic_DNA"/>
</dbReference>
<dbReference type="PANTHER" id="PTHR40039">
    <property type="entry name" value="PROTEIN DLTD"/>
    <property type="match status" value="1"/>
</dbReference>
<dbReference type="STRING" id="46224.B4102_3041"/>
<keyword evidence="2" id="KW-1133">Transmembrane helix</keyword>
<protein>
    <recommendedName>
        <fullName evidence="1">Protein DltD</fullName>
    </recommendedName>
</protein>
<dbReference type="Pfam" id="PF04914">
    <property type="entry name" value="DltD"/>
    <property type="match status" value="1"/>
</dbReference>
<dbReference type="InterPro" id="IPR023896">
    <property type="entry name" value="LTA_DltD"/>
</dbReference>
<accession>A0A150L3V0</accession>
<dbReference type="PANTHER" id="PTHR40039:SF1">
    <property type="entry name" value="PROTEIN DLTD"/>
    <property type="match status" value="1"/>
</dbReference>
<keyword evidence="5" id="KW-1185">Reference proteome</keyword>
<evidence type="ECO:0000256" key="1">
    <source>
        <dbReference type="PIRNR" id="PIRNR021438"/>
    </source>
</evidence>
<dbReference type="GO" id="GO:0070395">
    <property type="term" value="P:lipoteichoic acid biosynthetic process"/>
    <property type="evidence" value="ECO:0007669"/>
    <property type="project" value="UniProtKB-UniRule"/>
</dbReference>
<name>A0A150L3V0_9BACI</name>
<dbReference type="UniPathway" id="UPA00556"/>
<dbReference type="OrthoDB" id="1700484at2"/>
<dbReference type="PIRSF" id="PIRSF021438">
    <property type="entry name" value="DltD"/>
    <property type="match status" value="1"/>
</dbReference>
<dbReference type="GO" id="GO:0005886">
    <property type="term" value="C:plasma membrane"/>
    <property type="evidence" value="ECO:0007669"/>
    <property type="project" value="UniProtKB-UniRule"/>
</dbReference>
<dbReference type="NCBIfam" id="TIGR04092">
    <property type="entry name" value="LTA_DltD"/>
    <property type="match status" value="1"/>
</dbReference>
<dbReference type="Proteomes" id="UP000595512">
    <property type="component" value="Chromosome"/>
</dbReference>
<evidence type="ECO:0000256" key="2">
    <source>
        <dbReference type="SAM" id="Phobius"/>
    </source>
</evidence>
<dbReference type="GeneID" id="62498161"/>
<dbReference type="PATRIC" id="fig|46224.3.peg.3010"/>
<proteinExistence type="inferred from homology"/>
<comment type="pathway">
    <text evidence="1">Cell wall biogenesis; lipoteichoic acid biosynthesis.</text>
</comment>